<sequence>MPRLHPRVLHQAHKSDTLLPLVLRATRDLTSAKNELRWLRDFVAEPQRNTGNILDNWAARRKLRQLCVERAKGKPLQYIMGTEYFGDLEIACKPGVLIPRQETAASVTHLMERLQKSKLLPEHVKLLDLCTGTGCIPLLASYELVQKYSRKGRLEAVGVDISSRALSLAERNLRRLSQDGTIRIEPPSSSLSFIRADILAEADHNPSDCVSLMTALQLYEETQQSNDPTADRKGGWDILISNPPYISPSAFNRTTTRSVKRYEPKLALVPKDADASQYPGIDPGDIFYPRLLEIAKQVDARVVLFEVADLEQAGRVAAMAQQQNIWTVIEVWRDNPSQADDYGGSEQTSVATGIKVLGRGNGRSVFAYRGGAKA</sequence>
<dbReference type="PANTHER" id="PTHR18895">
    <property type="entry name" value="HEMK METHYLTRANSFERASE"/>
    <property type="match status" value="1"/>
</dbReference>
<dbReference type="PANTHER" id="PTHR18895:SF74">
    <property type="entry name" value="MTRF1L RELEASE FACTOR GLUTAMINE METHYLTRANSFERASE"/>
    <property type="match status" value="1"/>
</dbReference>
<accession>A0A074X9Z3</accession>
<dbReference type="Gene3D" id="1.10.8.10">
    <property type="entry name" value="DNA helicase RuvA subunit, C-terminal domain"/>
    <property type="match status" value="1"/>
</dbReference>
<dbReference type="Proteomes" id="UP000030706">
    <property type="component" value="Unassembled WGS sequence"/>
</dbReference>
<dbReference type="GO" id="GO:0003676">
    <property type="term" value="F:nucleic acid binding"/>
    <property type="evidence" value="ECO:0007669"/>
    <property type="project" value="InterPro"/>
</dbReference>
<evidence type="ECO:0000313" key="2">
    <source>
        <dbReference type="Proteomes" id="UP000030706"/>
    </source>
</evidence>
<dbReference type="GO" id="GO:0032259">
    <property type="term" value="P:methylation"/>
    <property type="evidence" value="ECO:0007669"/>
    <property type="project" value="UniProtKB-KW"/>
</dbReference>
<protein>
    <submittedName>
        <fullName evidence="1">S-adenosyl-L-methionine-dependent methyltransferase</fullName>
    </submittedName>
</protein>
<dbReference type="EMBL" id="KL584988">
    <property type="protein sequence ID" value="KEQ82350.1"/>
    <property type="molecule type" value="Genomic_DNA"/>
</dbReference>
<reference evidence="1 2" key="1">
    <citation type="journal article" date="2014" name="BMC Genomics">
        <title>Genome sequencing of four Aureobasidium pullulans varieties: biotechnological potential, stress tolerance, and description of new species.</title>
        <authorList>
            <person name="Gostin Ar C."/>
            <person name="Ohm R.A."/>
            <person name="Kogej T."/>
            <person name="Sonjak S."/>
            <person name="Turk M."/>
            <person name="Zajc J."/>
            <person name="Zalar P."/>
            <person name="Grube M."/>
            <person name="Sun H."/>
            <person name="Han J."/>
            <person name="Sharma A."/>
            <person name="Chiniquy J."/>
            <person name="Ngan C.Y."/>
            <person name="Lipzen A."/>
            <person name="Barry K."/>
            <person name="Grigoriev I.V."/>
            <person name="Gunde-Cimerman N."/>
        </authorList>
    </citation>
    <scope>NUCLEOTIDE SEQUENCE [LARGE SCALE GENOMIC DNA]</scope>
    <source>
        <strain evidence="1 2">EXF-150</strain>
    </source>
</reference>
<dbReference type="InterPro" id="IPR002052">
    <property type="entry name" value="DNA_methylase_N6_adenine_CS"/>
</dbReference>
<proteinExistence type="predicted"/>
<dbReference type="SUPFAM" id="SSF53335">
    <property type="entry name" value="S-adenosyl-L-methionine-dependent methyltransferases"/>
    <property type="match status" value="1"/>
</dbReference>
<name>A0A074X9Z3_AURPU</name>
<dbReference type="Gene3D" id="3.40.50.150">
    <property type="entry name" value="Vaccinia Virus protein VP39"/>
    <property type="match status" value="1"/>
</dbReference>
<dbReference type="GeneID" id="40745307"/>
<dbReference type="RefSeq" id="XP_029758537.1">
    <property type="nucleotide sequence ID" value="XM_029903001.1"/>
</dbReference>
<dbReference type="PROSITE" id="PS00092">
    <property type="entry name" value="N6_MTASE"/>
    <property type="match status" value="1"/>
</dbReference>
<keyword evidence="1" id="KW-0808">Transferase</keyword>
<keyword evidence="2" id="KW-1185">Reference proteome</keyword>
<gene>
    <name evidence="1" type="ORF">M438DRAFT_323310</name>
</gene>
<keyword evidence="1" id="KW-0489">Methyltransferase</keyword>
<dbReference type="GO" id="GO:0008168">
    <property type="term" value="F:methyltransferase activity"/>
    <property type="evidence" value="ECO:0007669"/>
    <property type="project" value="UniProtKB-KW"/>
</dbReference>
<dbReference type="STRING" id="1043002.A0A074X9Z3"/>
<evidence type="ECO:0000313" key="1">
    <source>
        <dbReference type="EMBL" id="KEQ82350.1"/>
    </source>
</evidence>
<dbReference type="OrthoDB" id="269872at2759"/>
<dbReference type="GO" id="GO:0005739">
    <property type="term" value="C:mitochondrion"/>
    <property type="evidence" value="ECO:0007669"/>
    <property type="project" value="TreeGrafter"/>
</dbReference>
<dbReference type="InterPro" id="IPR029063">
    <property type="entry name" value="SAM-dependent_MTases_sf"/>
</dbReference>
<dbReference type="HOGENOM" id="CLU_018398_0_0_1"/>
<dbReference type="AlphaFoldDB" id="A0A074X9Z3"/>
<dbReference type="InterPro" id="IPR050320">
    <property type="entry name" value="N5-glutamine_MTase"/>
</dbReference>
<organism evidence="1 2">
    <name type="scientific">Aureobasidium pullulans EXF-150</name>
    <dbReference type="NCBI Taxonomy" id="1043002"/>
    <lineage>
        <taxon>Eukaryota</taxon>
        <taxon>Fungi</taxon>
        <taxon>Dikarya</taxon>
        <taxon>Ascomycota</taxon>
        <taxon>Pezizomycotina</taxon>
        <taxon>Dothideomycetes</taxon>
        <taxon>Dothideomycetidae</taxon>
        <taxon>Dothideales</taxon>
        <taxon>Saccotheciaceae</taxon>
        <taxon>Aureobasidium</taxon>
    </lineage>
</organism>